<evidence type="ECO:0000256" key="3">
    <source>
        <dbReference type="ARBA" id="ARBA00022553"/>
    </source>
</evidence>
<keyword evidence="4" id="KW-0902">Two-component regulatory system</keyword>
<reference evidence="11" key="1">
    <citation type="submission" date="2020-03" db="EMBL/GenBank/DDBJ databases">
        <title>Draft sequencing of Paenibacilllus sp. S3N08.</title>
        <authorList>
            <person name="Kim D.-U."/>
        </authorList>
    </citation>
    <scope>NUCLEOTIDE SEQUENCE</scope>
    <source>
        <strain evidence="11">S3N08</strain>
    </source>
</reference>
<dbReference type="InterPro" id="IPR011006">
    <property type="entry name" value="CheY-like_superfamily"/>
</dbReference>
<dbReference type="RefSeq" id="WP_166156853.1">
    <property type="nucleotide sequence ID" value="NZ_JAAOIW010000024.1"/>
</dbReference>
<feature type="domain" description="Response regulatory" evidence="10">
    <location>
        <begin position="2"/>
        <end position="118"/>
    </location>
</feature>
<dbReference type="InterPro" id="IPR018062">
    <property type="entry name" value="HTH_AraC-typ_CS"/>
</dbReference>
<dbReference type="PROSITE" id="PS01124">
    <property type="entry name" value="HTH_ARAC_FAMILY_2"/>
    <property type="match status" value="1"/>
</dbReference>
<dbReference type="Pfam" id="PF00072">
    <property type="entry name" value="Response_reg"/>
    <property type="match status" value="1"/>
</dbReference>
<comment type="caution">
    <text evidence="11">The sequence shown here is derived from an EMBL/GenBank/DDBJ whole genome shotgun (WGS) entry which is preliminary data.</text>
</comment>
<proteinExistence type="predicted"/>
<sequence>MKLILIEDEPESLMGMKKAVESINMDFILFTSNHPEDALHIIEEQRPELVVTDIMLPYMTGLDLIEEVTSPDYQPTVIVVSGYNDFEYARKSIQVGAVDYLLKPFSTEEFTEKIRKALTAIQTENMHLLETKQQRSFAEIGNRSMRDDYLVDFCLKPTALVEHLYQKMRLWGIEWLANQTFSLLVLDTKGYPDGKPLGREFSLQTFAIGNIVQELIIDYSPSVTFKDSQNRWIVLSGQEDIEGLSATVIAQIKQYQKLPLAVGASSRMSAFEDIHNAYTEALKTFRISSLSAGSDYVYHKADEISPQEDISSPRVMSLLISDREEAVIEQSVSYFIRHTFLSEGTVSKEDMVRKILNYLSQIHVCLSEKTSRELDEIPMKVWEQFDECKTLEESEGVLIQYLINLSREISPVKSNAMVERALKLISARYMEDMTLQIIADELSLHPVWLSQLIKKETGQTYMAHLTETRIERAKALLRETSLKIYEIAESVGYQNLQHFGTIFKKRTGETPKEYRYGK</sequence>
<dbReference type="PROSITE" id="PS00041">
    <property type="entry name" value="HTH_ARAC_FAMILY_1"/>
    <property type="match status" value="1"/>
</dbReference>
<evidence type="ECO:0000313" key="12">
    <source>
        <dbReference type="Proteomes" id="UP001165962"/>
    </source>
</evidence>
<keyword evidence="6" id="KW-0238">DNA-binding</keyword>
<dbReference type="InterPro" id="IPR020449">
    <property type="entry name" value="Tscrpt_reg_AraC-type_HTH"/>
</dbReference>
<dbReference type="Gene3D" id="3.40.50.2300">
    <property type="match status" value="1"/>
</dbReference>
<evidence type="ECO:0000256" key="5">
    <source>
        <dbReference type="ARBA" id="ARBA00023015"/>
    </source>
</evidence>
<evidence type="ECO:0000256" key="2">
    <source>
        <dbReference type="ARBA" id="ARBA00022490"/>
    </source>
</evidence>
<dbReference type="InterPro" id="IPR018060">
    <property type="entry name" value="HTH_AraC"/>
</dbReference>
<dbReference type="SMART" id="SM00342">
    <property type="entry name" value="HTH_ARAC"/>
    <property type="match status" value="1"/>
</dbReference>
<evidence type="ECO:0000256" key="6">
    <source>
        <dbReference type="ARBA" id="ARBA00023125"/>
    </source>
</evidence>
<dbReference type="Proteomes" id="UP001165962">
    <property type="component" value="Unassembled WGS sequence"/>
</dbReference>
<comment type="subcellular location">
    <subcellularLocation>
        <location evidence="1">Cytoplasm</location>
    </subcellularLocation>
</comment>
<dbReference type="SMART" id="SM00448">
    <property type="entry name" value="REC"/>
    <property type="match status" value="1"/>
</dbReference>
<dbReference type="InterPro" id="IPR009057">
    <property type="entry name" value="Homeodomain-like_sf"/>
</dbReference>
<evidence type="ECO:0000256" key="7">
    <source>
        <dbReference type="ARBA" id="ARBA00023163"/>
    </source>
</evidence>
<keyword evidence="2" id="KW-0963">Cytoplasm</keyword>
<dbReference type="CDD" id="cd17536">
    <property type="entry name" value="REC_YesN-like"/>
    <property type="match status" value="1"/>
</dbReference>
<dbReference type="InterPro" id="IPR001789">
    <property type="entry name" value="Sig_transdc_resp-reg_receiver"/>
</dbReference>
<feature type="domain" description="HTH araC/xylS-type" evidence="9">
    <location>
        <begin position="419"/>
        <end position="517"/>
    </location>
</feature>
<gene>
    <name evidence="11" type="ORF">G9U52_34985</name>
</gene>
<feature type="modified residue" description="4-aspartylphosphate" evidence="8">
    <location>
        <position position="53"/>
    </location>
</feature>
<dbReference type="PRINTS" id="PR00032">
    <property type="entry name" value="HTHARAC"/>
</dbReference>
<keyword evidence="7" id="KW-0804">Transcription</keyword>
<dbReference type="PANTHER" id="PTHR42713:SF3">
    <property type="entry name" value="TRANSCRIPTIONAL REGULATORY PROTEIN HPTR"/>
    <property type="match status" value="1"/>
</dbReference>
<dbReference type="SUPFAM" id="SSF52172">
    <property type="entry name" value="CheY-like"/>
    <property type="match status" value="1"/>
</dbReference>
<dbReference type="Gene3D" id="1.10.10.60">
    <property type="entry name" value="Homeodomain-like"/>
    <property type="match status" value="2"/>
</dbReference>
<dbReference type="InterPro" id="IPR051552">
    <property type="entry name" value="HptR"/>
</dbReference>
<dbReference type="PROSITE" id="PS50110">
    <property type="entry name" value="RESPONSE_REGULATORY"/>
    <property type="match status" value="1"/>
</dbReference>
<evidence type="ECO:0000259" key="10">
    <source>
        <dbReference type="PROSITE" id="PS50110"/>
    </source>
</evidence>
<dbReference type="SUPFAM" id="SSF46689">
    <property type="entry name" value="Homeodomain-like"/>
    <property type="match status" value="1"/>
</dbReference>
<accession>A0ABX0JER8</accession>
<protein>
    <submittedName>
        <fullName evidence="11">Response regulator</fullName>
    </submittedName>
</protein>
<evidence type="ECO:0000256" key="8">
    <source>
        <dbReference type="PROSITE-ProRule" id="PRU00169"/>
    </source>
</evidence>
<evidence type="ECO:0000256" key="1">
    <source>
        <dbReference type="ARBA" id="ARBA00004496"/>
    </source>
</evidence>
<evidence type="ECO:0000256" key="4">
    <source>
        <dbReference type="ARBA" id="ARBA00023012"/>
    </source>
</evidence>
<organism evidence="11 12">
    <name type="scientific">Paenibacillus agricola</name>
    <dbReference type="NCBI Taxonomy" id="2716264"/>
    <lineage>
        <taxon>Bacteria</taxon>
        <taxon>Bacillati</taxon>
        <taxon>Bacillota</taxon>
        <taxon>Bacilli</taxon>
        <taxon>Bacillales</taxon>
        <taxon>Paenibacillaceae</taxon>
        <taxon>Paenibacillus</taxon>
    </lineage>
</organism>
<keyword evidence="3 8" id="KW-0597">Phosphoprotein</keyword>
<dbReference type="EMBL" id="JAAOIW010000024">
    <property type="protein sequence ID" value="NHN34949.1"/>
    <property type="molecule type" value="Genomic_DNA"/>
</dbReference>
<evidence type="ECO:0000313" key="11">
    <source>
        <dbReference type="EMBL" id="NHN34949.1"/>
    </source>
</evidence>
<name>A0ABX0JER8_9BACL</name>
<keyword evidence="12" id="KW-1185">Reference proteome</keyword>
<dbReference type="PANTHER" id="PTHR42713">
    <property type="entry name" value="HISTIDINE KINASE-RELATED"/>
    <property type="match status" value="1"/>
</dbReference>
<evidence type="ECO:0000259" key="9">
    <source>
        <dbReference type="PROSITE" id="PS01124"/>
    </source>
</evidence>
<keyword evidence="5" id="KW-0805">Transcription regulation</keyword>
<dbReference type="Pfam" id="PF12833">
    <property type="entry name" value="HTH_18"/>
    <property type="match status" value="1"/>
</dbReference>